<keyword evidence="6" id="KW-1185">Reference proteome</keyword>
<dbReference type="RefSeq" id="WP_271433713.1">
    <property type="nucleotide sequence ID" value="NZ_JAQIOY010000008.1"/>
</dbReference>
<evidence type="ECO:0000313" key="5">
    <source>
        <dbReference type="EMBL" id="MDA7426360.1"/>
    </source>
</evidence>
<organism evidence="5 6">
    <name type="scientific">Thalassococcus lentus</name>
    <dbReference type="NCBI Taxonomy" id="1210524"/>
    <lineage>
        <taxon>Bacteria</taxon>
        <taxon>Pseudomonadati</taxon>
        <taxon>Pseudomonadota</taxon>
        <taxon>Alphaproteobacteria</taxon>
        <taxon>Rhodobacterales</taxon>
        <taxon>Roseobacteraceae</taxon>
        <taxon>Thalassococcus</taxon>
    </lineage>
</organism>
<dbReference type="InterPro" id="IPR006913">
    <property type="entry name" value="CENP-V/GFA"/>
</dbReference>
<reference evidence="5 6" key="1">
    <citation type="submission" date="2023-01" db="EMBL/GenBank/DDBJ databases">
        <title>Thalassococcus onchidii sp. nov., isolated from a marine invertebrate from the South China Sea.</title>
        <authorList>
            <person name="Xu S."/>
            <person name="Liu Z."/>
            <person name="Xu Y."/>
        </authorList>
    </citation>
    <scope>NUCLEOTIDE SEQUENCE [LARGE SCALE GENOMIC DNA]</scope>
    <source>
        <strain evidence="5 6">KCTC 32084</strain>
    </source>
</reference>
<gene>
    <name evidence="5" type="ORF">PFY00_16610</name>
</gene>
<keyword evidence="3" id="KW-0862">Zinc</keyword>
<evidence type="ECO:0000259" key="4">
    <source>
        <dbReference type="PROSITE" id="PS51891"/>
    </source>
</evidence>
<protein>
    <submittedName>
        <fullName evidence="5">GFA family protein</fullName>
    </submittedName>
</protein>
<evidence type="ECO:0000313" key="6">
    <source>
        <dbReference type="Proteomes" id="UP001210720"/>
    </source>
</evidence>
<comment type="similarity">
    <text evidence="1">Belongs to the Gfa family.</text>
</comment>
<keyword evidence="2" id="KW-0479">Metal-binding</keyword>
<sequence length="124" mass="14147">MTEAKTKIATCHCGEVVLRVTLVDGFNDAWRCDCSYCRRRSVPTVTAPLDGIEVLRGQDKLRLYQWGTMTAKHYFCSTCGIYMYHKRRSDPNQFGVNLYAFDEADPKDFEPIGFNDGVNHPSDI</sequence>
<evidence type="ECO:0000256" key="1">
    <source>
        <dbReference type="ARBA" id="ARBA00005495"/>
    </source>
</evidence>
<comment type="caution">
    <text evidence="5">The sequence shown here is derived from an EMBL/GenBank/DDBJ whole genome shotgun (WGS) entry which is preliminary data.</text>
</comment>
<dbReference type="InterPro" id="IPR011057">
    <property type="entry name" value="Mss4-like_sf"/>
</dbReference>
<accession>A0ABT4XWL7</accession>
<dbReference type="Gene3D" id="2.170.150.70">
    <property type="match status" value="1"/>
</dbReference>
<proteinExistence type="inferred from homology"/>
<dbReference type="EMBL" id="JAQIOY010000008">
    <property type="protein sequence ID" value="MDA7426360.1"/>
    <property type="molecule type" value="Genomic_DNA"/>
</dbReference>
<feature type="domain" description="CENP-V/GFA" evidence="4">
    <location>
        <begin position="7"/>
        <end position="123"/>
    </location>
</feature>
<dbReference type="SUPFAM" id="SSF51316">
    <property type="entry name" value="Mss4-like"/>
    <property type="match status" value="1"/>
</dbReference>
<dbReference type="Pfam" id="PF04828">
    <property type="entry name" value="GFA"/>
    <property type="match status" value="1"/>
</dbReference>
<evidence type="ECO:0000256" key="3">
    <source>
        <dbReference type="ARBA" id="ARBA00022833"/>
    </source>
</evidence>
<dbReference type="Proteomes" id="UP001210720">
    <property type="component" value="Unassembled WGS sequence"/>
</dbReference>
<dbReference type="PROSITE" id="PS51891">
    <property type="entry name" value="CENP_V_GFA"/>
    <property type="match status" value="1"/>
</dbReference>
<name>A0ABT4XWL7_9RHOB</name>
<dbReference type="PANTHER" id="PTHR28620">
    <property type="entry name" value="CENTROMERE PROTEIN V"/>
    <property type="match status" value="1"/>
</dbReference>
<dbReference type="InterPro" id="IPR052355">
    <property type="entry name" value="CENP-V-like"/>
</dbReference>
<evidence type="ECO:0000256" key="2">
    <source>
        <dbReference type="ARBA" id="ARBA00022723"/>
    </source>
</evidence>
<dbReference type="PANTHER" id="PTHR28620:SF1">
    <property type="entry name" value="CENP-V_GFA DOMAIN-CONTAINING PROTEIN"/>
    <property type="match status" value="1"/>
</dbReference>